<reference evidence="2" key="1">
    <citation type="submission" date="2016-11" db="EMBL/GenBank/DDBJ databases">
        <authorList>
            <person name="Varghese N."/>
            <person name="Submissions S."/>
        </authorList>
    </citation>
    <scope>NUCLEOTIDE SEQUENCE [LARGE SCALE GENOMIC DNA]</scope>
    <source>
        <strain evidence="2">Sac-22</strain>
    </source>
</reference>
<name>A0A1M7PKM7_9BURK</name>
<evidence type="ECO:0000313" key="1">
    <source>
        <dbReference type="EMBL" id="SHN17781.1"/>
    </source>
</evidence>
<accession>A0A1M7PKM7</accession>
<dbReference type="RefSeq" id="WP_208861886.1">
    <property type="nucleotide sequence ID" value="NZ_FRCX01000005.1"/>
</dbReference>
<protein>
    <submittedName>
        <fullName evidence="1">Uncharacterized protein</fullName>
    </submittedName>
</protein>
<dbReference type="AlphaFoldDB" id="A0A1M7PKM7"/>
<dbReference type="Proteomes" id="UP000184339">
    <property type="component" value="Unassembled WGS sequence"/>
</dbReference>
<evidence type="ECO:0000313" key="2">
    <source>
        <dbReference type="Proteomes" id="UP000184339"/>
    </source>
</evidence>
<sequence>MSHAAHQQVGAAVLQSVLLHEMRAPRDAGWQGRMRGLPIGSPFRGQVPLISPLLFGGK</sequence>
<dbReference type="STRING" id="551987.SAMN05192549_105176"/>
<proteinExistence type="predicted"/>
<dbReference type="EMBL" id="FRCX01000005">
    <property type="protein sequence ID" value="SHN17781.1"/>
    <property type="molecule type" value="Genomic_DNA"/>
</dbReference>
<keyword evidence="2" id="KW-1185">Reference proteome</keyword>
<organism evidence="1 2">
    <name type="scientific">Duganella sacchari</name>
    <dbReference type="NCBI Taxonomy" id="551987"/>
    <lineage>
        <taxon>Bacteria</taxon>
        <taxon>Pseudomonadati</taxon>
        <taxon>Pseudomonadota</taxon>
        <taxon>Betaproteobacteria</taxon>
        <taxon>Burkholderiales</taxon>
        <taxon>Oxalobacteraceae</taxon>
        <taxon>Telluria group</taxon>
        <taxon>Duganella</taxon>
    </lineage>
</organism>
<gene>
    <name evidence="1" type="ORF">SAMN05192549_105176</name>
</gene>